<accession>A0A918SXP6</accession>
<reference evidence="1" key="1">
    <citation type="journal article" date="2014" name="Int. J. Syst. Evol. Microbiol.">
        <title>Complete genome sequence of Corynebacterium casei LMG S-19264T (=DSM 44701T), isolated from a smear-ripened cheese.</title>
        <authorList>
            <consortium name="US DOE Joint Genome Institute (JGI-PGF)"/>
            <person name="Walter F."/>
            <person name="Albersmeier A."/>
            <person name="Kalinowski J."/>
            <person name="Ruckert C."/>
        </authorList>
    </citation>
    <scope>NUCLEOTIDE SEQUENCE</scope>
    <source>
        <strain evidence="1">JCM 4518</strain>
    </source>
</reference>
<proteinExistence type="predicted"/>
<reference evidence="1" key="2">
    <citation type="submission" date="2020-09" db="EMBL/GenBank/DDBJ databases">
        <authorList>
            <person name="Sun Q."/>
            <person name="Ohkuma M."/>
        </authorList>
    </citation>
    <scope>NUCLEOTIDE SEQUENCE</scope>
    <source>
        <strain evidence="1">JCM 4518</strain>
    </source>
</reference>
<dbReference type="EMBL" id="BMUL01000003">
    <property type="protein sequence ID" value="GHA74653.1"/>
    <property type="molecule type" value="Genomic_DNA"/>
</dbReference>
<keyword evidence="2" id="KW-1185">Reference proteome</keyword>
<evidence type="ECO:0008006" key="3">
    <source>
        <dbReference type="Google" id="ProtNLM"/>
    </source>
</evidence>
<protein>
    <recommendedName>
        <fullName evidence="3">DUF3558 domain-containing protein</fullName>
    </recommendedName>
</protein>
<name>A0A918SXP6_9ACTN</name>
<evidence type="ECO:0000313" key="1">
    <source>
        <dbReference type="EMBL" id="GHA74653.1"/>
    </source>
</evidence>
<dbReference type="Proteomes" id="UP000644020">
    <property type="component" value="Unassembled WGS sequence"/>
</dbReference>
<gene>
    <name evidence="1" type="ORF">GCM10010305_16850</name>
</gene>
<evidence type="ECO:0000313" key="2">
    <source>
        <dbReference type="Proteomes" id="UP000644020"/>
    </source>
</evidence>
<comment type="caution">
    <text evidence="1">The sequence shown here is derived from an EMBL/GenBank/DDBJ whole genome shotgun (WGS) entry which is preliminary data.</text>
</comment>
<organism evidence="1 2">
    <name type="scientific">Streptomyces termitum</name>
    <dbReference type="NCBI Taxonomy" id="67368"/>
    <lineage>
        <taxon>Bacteria</taxon>
        <taxon>Bacillati</taxon>
        <taxon>Actinomycetota</taxon>
        <taxon>Actinomycetes</taxon>
        <taxon>Kitasatosporales</taxon>
        <taxon>Streptomycetaceae</taxon>
        <taxon>Streptomyces</taxon>
    </lineage>
</organism>
<sequence length="191" mass="20404">MHRFPRNAVAMSTAVVVAGLLAGCSAGEEKAAPKLPERVCWGGALTGGDVASFLPAGDKVEFQPRSGLPFALTEDRKSQTCTLDIDGRTRFQVTANLWKFEDSIDWRSVDSAKPKPLDVGKKGIIWNHGAASYIVCEPAKDADTPGKYIDLGIYVGDPSDEGKLQAALPKLMKELVAFAQRELKCPAGAAS</sequence>
<dbReference type="PROSITE" id="PS51257">
    <property type="entry name" value="PROKAR_LIPOPROTEIN"/>
    <property type="match status" value="1"/>
</dbReference>
<dbReference type="AlphaFoldDB" id="A0A918SXP6"/>